<gene>
    <name evidence="12" type="ORF">FEM48_Zijuj07G0171500</name>
</gene>
<evidence type="ECO:0000256" key="2">
    <source>
        <dbReference type="ARBA" id="ARBA00022614"/>
    </source>
</evidence>
<dbReference type="InterPro" id="IPR001611">
    <property type="entry name" value="Leu-rich_rpt"/>
</dbReference>
<comment type="subcellular location">
    <subcellularLocation>
        <location evidence="1">Membrane</location>
        <topology evidence="1">Single-pass type I membrane protein</topology>
    </subcellularLocation>
</comment>
<accession>A0A978V5W6</accession>
<dbReference type="InterPro" id="IPR013210">
    <property type="entry name" value="LRR_N_plant-typ"/>
</dbReference>
<name>A0A978V5W6_ZIZJJ</name>
<evidence type="ECO:0000313" key="13">
    <source>
        <dbReference type="Proteomes" id="UP000813462"/>
    </source>
</evidence>
<keyword evidence="8" id="KW-0675">Receptor</keyword>
<feature type="domain" description="Leucine-rich repeat-containing N-terminal plant-type" evidence="11">
    <location>
        <begin position="94"/>
        <end position="133"/>
    </location>
</feature>
<dbReference type="PANTHER" id="PTHR48063:SF112">
    <property type="entry name" value="RECEPTOR LIKE PROTEIN 30-LIKE"/>
    <property type="match status" value="1"/>
</dbReference>
<keyword evidence="6 10" id="KW-1133">Transmembrane helix</keyword>
<dbReference type="AlphaFoldDB" id="A0A978V5W6"/>
<evidence type="ECO:0000256" key="6">
    <source>
        <dbReference type="ARBA" id="ARBA00022989"/>
    </source>
</evidence>
<evidence type="ECO:0000313" key="12">
    <source>
        <dbReference type="EMBL" id="KAH7522749.1"/>
    </source>
</evidence>
<evidence type="ECO:0000256" key="8">
    <source>
        <dbReference type="ARBA" id="ARBA00023170"/>
    </source>
</evidence>
<protein>
    <recommendedName>
        <fullName evidence="11">Leucine-rich repeat-containing N-terminal plant-type domain-containing protein</fullName>
    </recommendedName>
</protein>
<proteinExistence type="predicted"/>
<reference evidence="12" key="1">
    <citation type="journal article" date="2021" name="Front. Plant Sci.">
        <title>Chromosome-Scale Genome Assembly for Chinese Sour Jujube and Insights Into Its Genome Evolution and Domestication Signature.</title>
        <authorList>
            <person name="Shen L.-Y."/>
            <person name="Luo H."/>
            <person name="Wang X.-L."/>
            <person name="Wang X.-M."/>
            <person name="Qiu X.-J."/>
            <person name="Liu H."/>
            <person name="Zhou S.-S."/>
            <person name="Jia K.-H."/>
            <person name="Nie S."/>
            <person name="Bao Y.-T."/>
            <person name="Zhang R.-G."/>
            <person name="Yun Q.-Z."/>
            <person name="Chai Y.-H."/>
            <person name="Lu J.-Y."/>
            <person name="Li Y."/>
            <person name="Zhao S.-W."/>
            <person name="Mao J.-F."/>
            <person name="Jia S.-G."/>
            <person name="Mao Y.-M."/>
        </authorList>
    </citation>
    <scope>NUCLEOTIDE SEQUENCE</scope>
    <source>
        <strain evidence="12">AT0</strain>
        <tissue evidence="12">Leaf</tissue>
    </source>
</reference>
<evidence type="ECO:0000256" key="9">
    <source>
        <dbReference type="ARBA" id="ARBA00023180"/>
    </source>
</evidence>
<evidence type="ECO:0000256" key="3">
    <source>
        <dbReference type="ARBA" id="ARBA00022692"/>
    </source>
</evidence>
<dbReference type="Pfam" id="PF00560">
    <property type="entry name" value="LRR_1"/>
    <property type="match status" value="1"/>
</dbReference>
<keyword evidence="9" id="KW-0325">Glycoprotein</keyword>
<dbReference type="InterPro" id="IPR046956">
    <property type="entry name" value="RLP23-like"/>
</dbReference>
<keyword evidence="2" id="KW-0433">Leucine-rich repeat</keyword>
<keyword evidence="7 10" id="KW-0472">Membrane</keyword>
<evidence type="ECO:0000256" key="7">
    <source>
        <dbReference type="ARBA" id="ARBA00023136"/>
    </source>
</evidence>
<comment type="caution">
    <text evidence="12">The sequence shown here is derived from an EMBL/GenBank/DDBJ whole genome shotgun (WGS) entry which is preliminary data.</text>
</comment>
<evidence type="ECO:0000256" key="5">
    <source>
        <dbReference type="ARBA" id="ARBA00022737"/>
    </source>
</evidence>
<dbReference type="InterPro" id="IPR032675">
    <property type="entry name" value="LRR_dom_sf"/>
</dbReference>
<keyword evidence="5" id="KW-0677">Repeat</keyword>
<sequence>MFLFNVTALHLSRNKFSNLNCLCDIKGRAVRDDKIEFVWKGLLSVPGTPSTTEAEEDYNDEFISQGFYLSMGVGYVVGFWGVFGTLLFTKSWRRRALLKLKDNLESYNNDTLSSWDHEEEKKDCCSWEGVGCDNITGHVIMLDLSHLQLYTTGRSLNPPLIELRYLIYLDLSGINFWGNNISSLIGNNMVSLQRLDLSSTELGSSIPETIGNNMTSLSYLDLSFAKFSMEHDSPYTPRSLP</sequence>
<dbReference type="GO" id="GO:0016020">
    <property type="term" value="C:membrane"/>
    <property type="evidence" value="ECO:0007669"/>
    <property type="project" value="UniProtKB-SubCell"/>
</dbReference>
<dbReference type="Proteomes" id="UP000813462">
    <property type="component" value="Unassembled WGS sequence"/>
</dbReference>
<keyword evidence="4" id="KW-0732">Signal</keyword>
<dbReference type="Pfam" id="PF08263">
    <property type="entry name" value="LRRNT_2"/>
    <property type="match status" value="1"/>
</dbReference>
<evidence type="ECO:0000259" key="11">
    <source>
        <dbReference type="Pfam" id="PF08263"/>
    </source>
</evidence>
<dbReference type="PANTHER" id="PTHR48063">
    <property type="entry name" value="LRR RECEPTOR-LIKE KINASE"/>
    <property type="match status" value="1"/>
</dbReference>
<organism evidence="12 13">
    <name type="scientific">Ziziphus jujuba var. spinosa</name>
    <dbReference type="NCBI Taxonomy" id="714518"/>
    <lineage>
        <taxon>Eukaryota</taxon>
        <taxon>Viridiplantae</taxon>
        <taxon>Streptophyta</taxon>
        <taxon>Embryophyta</taxon>
        <taxon>Tracheophyta</taxon>
        <taxon>Spermatophyta</taxon>
        <taxon>Magnoliopsida</taxon>
        <taxon>eudicotyledons</taxon>
        <taxon>Gunneridae</taxon>
        <taxon>Pentapetalae</taxon>
        <taxon>rosids</taxon>
        <taxon>fabids</taxon>
        <taxon>Rosales</taxon>
        <taxon>Rhamnaceae</taxon>
        <taxon>Paliureae</taxon>
        <taxon>Ziziphus</taxon>
    </lineage>
</organism>
<evidence type="ECO:0000256" key="4">
    <source>
        <dbReference type="ARBA" id="ARBA00022729"/>
    </source>
</evidence>
<feature type="transmembrane region" description="Helical" evidence="10">
    <location>
        <begin position="67"/>
        <end position="89"/>
    </location>
</feature>
<dbReference type="SUPFAM" id="SSF52058">
    <property type="entry name" value="L domain-like"/>
    <property type="match status" value="1"/>
</dbReference>
<keyword evidence="3 10" id="KW-0812">Transmembrane</keyword>
<dbReference type="Gene3D" id="3.80.10.10">
    <property type="entry name" value="Ribonuclease Inhibitor"/>
    <property type="match status" value="1"/>
</dbReference>
<dbReference type="EMBL" id="JAEACU010000007">
    <property type="protein sequence ID" value="KAH7522749.1"/>
    <property type="molecule type" value="Genomic_DNA"/>
</dbReference>
<evidence type="ECO:0000256" key="1">
    <source>
        <dbReference type="ARBA" id="ARBA00004479"/>
    </source>
</evidence>
<evidence type="ECO:0000256" key="10">
    <source>
        <dbReference type="SAM" id="Phobius"/>
    </source>
</evidence>